<feature type="transmembrane region" description="Helical" evidence="6">
    <location>
        <begin position="91"/>
        <end position="109"/>
    </location>
</feature>
<feature type="transmembrane region" description="Helical" evidence="6">
    <location>
        <begin position="52"/>
        <end position="71"/>
    </location>
</feature>
<evidence type="ECO:0000256" key="5">
    <source>
        <dbReference type="ARBA" id="ARBA00023136"/>
    </source>
</evidence>
<accession>A0A1I5D066</accession>
<evidence type="ECO:0000259" key="7">
    <source>
        <dbReference type="Pfam" id="PF04138"/>
    </source>
</evidence>
<comment type="similarity">
    <text evidence="2">Belongs to the GtrA family.</text>
</comment>
<keyword evidence="3 6" id="KW-0812">Transmembrane</keyword>
<name>A0A1I5D066_9FIRM</name>
<keyword evidence="9" id="KW-1185">Reference proteome</keyword>
<dbReference type="Pfam" id="PF04138">
    <property type="entry name" value="GtrA_DPMS_TM"/>
    <property type="match status" value="1"/>
</dbReference>
<dbReference type="InterPro" id="IPR051401">
    <property type="entry name" value="GtrA_CellWall_Glycosyl"/>
</dbReference>
<dbReference type="OrthoDB" id="361483at2"/>
<reference evidence="8 9" key="1">
    <citation type="submission" date="2016-10" db="EMBL/GenBank/DDBJ databases">
        <authorList>
            <person name="de Groot N.N."/>
        </authorList>
    </citation>
    <scope>NUCLEOTIDE SEQUENCE [LARGE SCALE GENOMIC DNA]</scope>
    <source>
        <strain evidence="8 9">DSM 1283</strain>
    </source>
</reference>
<comment type="subcellular location">
    <subcellularLocation>
        <location evidence="1">Membrane</location>
        <topology evidence="1">Multi-pass membrane protein</topology>
    </subcellularLocation>
</comment>
<dbReference type="InterPro" id="IPR007267">
    <property type="entry name" value="GtrA_DPMS_TM"/>
</dbReference>
<dbReference type="Proteomes" id="UP000198806">
    <property type="component" value="Unassembled WGS sequence"/>
</dbReference>
<organism evidence="8 9">
    <name type="scientific">Anaerocolumna aminovalerica</name>
    <dbReference type="NCBI Taxonomy" id="1527"/>
    <lineage>
        <taxon>Bacteria</taxon>
        <taxon>Bacillati</taxon>
        <taxon>Bacillota</taxon>
        <taxon>Clostridia</taxon>
        <taxon>Lachnospirales</taxon>
        <taxon>Lachnospiraceae</taxon>
        <taxon>Anaerocolumna</taxon>
    </lineage>
</organism>
<dbReference type="PANTHER" id="PTHR38459">
    <property type="entry name" value="PROPHAGE BACTOPRENOL-LINKED GLUCOSE TRANSLOCASE HOMOLOG"/>
    <property type="match status" value="1"/>
</dbReference>
<evidence type="ECO:0000256" key="2">
    <source>
        <dbReference type="ARBA" id="ARBA00009399"/>
    </source>
</evidence>
<dbReference type="PANTHER" id="PTHR38459:SF5">
    <property type="entry name" value="CELL WALL TEICHOIC ACID GLYCOSYLATION PROTEIN GTCA"/>
    <property type="match status" value="1"/>
</dbReference>
<evidence type="ECO:0000256" key="4">
    <source>
        <dbReference type="ARBA" id="ARBA00022989"/>
    </source>
</evidence>
<keyword evidence="5 6" id="KW-0472">Membrane</keyword>
<feature type="transmembrane region" description="Helical" evidence="6">
    <location>
        <begin position="21"/>
        <end position="40"/>
    </location>
</feature>
<dbReference type="GO" id="GO:0000271">
    <property type="term" value="P:polysaccharide biosynthetic process"/>
    <property type="evidence" value="ECO:0007669"/>
    <property type="project" value="InterPro"/>
</dbReference>
<dbReference type="RefSeq" id="WP_091684535.1">
    <property type="nucleotide sequence ID" value="NZ_BAABFM010000079.1"/>
</dbReference>
<proteinExistence type="inferred from homology"/>
<evidence type="ECO:0000256" key="1">
    <source>
        <dbReference type="ARBA" id="ARBA00004141"/>
    </source>
</evidence>
<protein>
    <submittedName>
        <fullName evidence="8">Putative flippase GtrA (Transmembrane translocase of bactoprenol-linked glucose)</fullName>
    </submittedName>
</protein>
<evidence type="ECO:0000256" key="3">
    <source>
        <dbReference type="ARBA" id="ARBA00022692"/>
    </source>
</evidence>
<feature type="transmembrane region" description="Helical" evidence="6">
    <location>
        <begin position="121"/>
        <end position="140"/>
    </location>
</feature>
<evidence type="ECO:0000256" key="6">
    <source>
        <dbReference type="SAM" id="Phobius"/>
    </source>
</evidence>
<gene>
    <name evidence="8" type="ORF">SAMN04489757_104158</name>
</gene>
<dbReference type="GO" id="GO:0005886">
    <property type="term" value="C:plasma membrane"/>
    <property type="evidence" value="ECO:0007669"/>
    <property type="project" value="TreeGrafter"/>
</dbReference>
<evidence type="ECO:0000313" key="8">
    <source>
        <dbReference type="EMBL" id="SFN92612.1"/>
    </source>
</evidence>
<evidence type="ECO:0000313" key="9">
    <source>
        <dbReference type="Proteomes" id="UP000198806"/>
    </source>
</evidence>
<dbReference type="STRING" id="1527.SAMN04489757_104158"/>
<dbReference type="AlphaFoldDB" id="A0A1I5D066"/>
<keyword evidence="4 6" id="KW-1133">Transmembrane helix</keyword>
<feature type="domain" description="GtrA/DPMS transmembrane" evidence="7">
    <location>
        <begin position="23"/>
        <end position="140"/>
    </location>
</feature>
<sequence length="148" mass="17474">MYKNHMSYKKYWSKFVNRETITYTFAGIMTTIVNFIFYYILCNILEVENLMANTIAWLAAVSFAYIVNALWVFQSEKEDILKECIKITKFFGARILSFLVEQMGMFLFVDKLKCNNLVVKALLMVVVIVLNYLFSKIYIFRKQDKCAD</sequence>
<dbReference type="EMBL" id="FOWD01000004">
    <property type="protein sequence ID" value="SFN92612.1"/>
    <property type="molecule type" value="Genomic_DNA"/>
</dbReference>